<sequence>MSYRGHRNSRTMIKEAVIWGGFVLSGSDCGHVFVWELDSGRLVKLLEADNHVINCLQPHPSQPVIVTSGIDYDVKLWSPTSPEPEFNSEHADEKQERVSVEQSHDLNQMTMSNNEVPIKMPVIFNGFFFIFLLTISGSDYTETLITTHKPERLHVRRTIKPAL</sequence>
<dbReference type="InterPro" id="IPR036322">
    <property type="entry name" value="WD40_repeat_dom_sf"/>
</dbReference>
<dbReference type="InterPro" id="IPR001680">
    <property type="entry name" value="WD40_rpt"/>
</dbReference>
<dbReference type="GO" id="GO:0080008">
    <property type="term" value="C:Cul4-RING E3 ubiquitin ligase complex"/>
    <property type="evidence" value="ECO:0007669"/>
    <property type="project" value="TreeGrafter"/>
</dbReference>
<dbReference type="GO" id="GO:0005737">
    <property type="term" value="C:cytoplasm"/>
    <property type="evidence" value="ECO:0007669"/>
    <property type="project" value="TreeGrafter"/>
</dbReference>
<evidence type="ECO:0000313" key="5">
    <source>
        <dbReference type="Ensembl" id="ENSEBUP00000027372.1"/>
    </source>
</evidence>
<organism evidence="5 6">
    <name type="scientific">Eptatretus burgeri</name>
    <name type="common">Inshore hagfish</name>
    <dbReference type="NCBI Taxonomy" id="7764"/>
    <lineage>
        <taxon>Eukaryota</taxon>
        <taxon>Metazoa</taxon>
        <taxon>Chordata</taxon>
        <taxon>Craniata</taxon>
        <taxon>Vertebrata</taxon>
        <taxon>Cyclostomata</taxon>
        <taxon>Myxini</taxon>
        <taxon>Myxiniformes</taxon>
        <taxon>Myxinidae</taxon>
        <taxon>Eptatretinae</taxon>
        <taxon>Eptatretus</taxon>
    </lineage>
</organism>
<evidence type="ECO:0000256" key="4">
    <source>
        <dbReference type="SAM" id="Phobius"/>
    </source>
</evidence>
<dbReference type="AlphaFoldDB" id="A0A8C4RBV7"/>
<dbReference type="SUPFAM" id="SSF50978">
    <property type="entry name" value="WD40 repeat-like"/>
    <property type="match status" value="1"/>
</dbReference>
<feature type="repeat" description="WD" evidence="3">
    <location>
        <begin position="46"/>
        <end position="78"/>
    </location>
</feature>
<dbReference type="PANTHER" id="PTHR15574:SF39">
    <property type="entry name" value="DDB1- AND CUL4-ASSOCIATED FACTOR 6"/>
    <property type="match status" value="1"/>
</dbReference>
<dbReference type="GeneTree" id="ENSGT00950000182900"/>
<evidence type="ECO:0000256" key="1">
    <source>
        <dbReference type="ARBA" id="ARBA00022574"/>
    </source>
</evidence>
<keyword evidence="4" id="KW-0812">Transmembrane</keyword>
<accession>A0A8C4RBV7</accession>
<dbReference type="Gene3D" id="2.130.10.10">
    <property type="entry name" value="YVTN repeat-like/Quinoprotein amine dehydrogenase"/>
    <property type="match status" value="1"/>
</dbReference>
<dbReference type="Proteomes" id="UP000694388">
    <property type="component" value="Unplaced"/>
</dbReference>
<evidence type="ECO:0000313" key="6">
    <source>
        <dbReference type="Proteomes" id="UP000694388"/>
    </source>
</evidence>
<keyword evidence="4" id="KW-1133">Transmembrane helix</keyword>
<proteinExistence type="predicted"/>
<evidence type="ECO:0000256" key="3">
    <source>
        <dbReference type="PROSITE-ProRule" id="PRU00221"/>
    </source>
</evidence>
<evidence type="ECO:0000256" key="2">
    <source>
        <dbReference type="ARBA" id="ARBA00022737"/>
    </source>
</evidence>
<reference evidence="5" key="2">
    <citation type="submission" date="2025-09" db="UniProtKB">
        <authorList>
            <consortium name="Ensembl"/>
        </authorList>
    </citation>
    <scope>IDENTIFICATION</scope>
</reference>
<dbReference type="Ensembl" id="ENSEBUT00000027948.1">
    <property type="protein sequence ID" value="ENSEBUP00000027372.1"/>
    <property type="gene ID" value="ENSEBUG00000016772.1"/>
</dbReference>
<dbReference type="InterPro" id="IPR015943">
    <property type="entry name" value="WD40/YVTN_repeat-like_dom_sf"/>
</dbReference>
<dbReference type="Pfam" id="PF00400">
    <property type="entry name" value="WD40"/>
    <property type="match status" value="1"/>
</dbReference>
<keyword evidence="6" id="KW-1185">Reference proteome</keyword>
<name>A0A8C4RBV7_EPTBU</name>
<dbReference type="InterPro" id="IPR045151">
    <property type="entry name" value="DCAF8"/>
</dbReference>
<dbReference type="PROSITE" id="PS50082">
    <property type="entry name" value="WD_REPEATS_2"/>
    <property type="match status" value="1"/>
</dbReference>
<feature type="transmembrane region" description="Helical" evidence="4">
    <location>
        <begin position="116"/>
        <end position="135"/>
    </location>
</feature>
<reference evidence="5" key="1">
    <citation type="submission" date="2025-08" db="UniProtKB">
        <authorList>
            <consortium name="Ensembl"/>
        </authorList>
    </citation>
    <scope>IDENTIFICATION</scope>
</reference>
<keyword evidence="4" id="KW-0472">Membrane</keyword>
<dbReference type="PANTHER" id="PTHR15574">
    <property type="entry name" value="WD REPEAT DOMAIN-CONTAINING FAMILY"/>
    <property type="match status" value="1"/>
</dbReference>
<keyword evidence="1 3" id="KW-0853">WD repeat</keyword>
<dbReference type="SMART" id="SM00320">
    <property type="entry name" value="WD40"/>
    <property type="match status" value="1"/>
</dbReference>
<protein>
    <submittedName>
        <fullName evidence="5">Uncharacterized protein</fullName>
    </submittedName>
</protein>
<keyword evidence="2" id="KW-0677">Repeat</keyword>
<dbReference type="GO" id="GO:0045944">
    <property type="term" value="P:positive regulation of transcription by RNA polymerase II"/>
    <property type="evidence" value="ECO:0007669"/>
    <property type="project" value="TreeGrafter"/>
</dbReference>